<evidence type="ECO:0000256" key="2">
    <source>
        <dbReference type="ARBA" id="ARBA00022679"/>
    </source>
</evidence>
<protein>
    <recommendedName>
        <fullName evidence="8">Cytidylate kinase</fullName>
        <shortName evidence="8">CK</shortName>
        <ecNumber evidence="8">2.7.4.25</ecNumber>
    </recommendedName>
    <alternativeName>
        <fullName evidence="8">Cytidine monophosphate kinase</fullName>
        <shortName evidence="8">CMP kinase</shortName>
    </alternativeName>
</protein>
<feature type="binding site" evidence="8">
    <location>
        <begin position="23"/>
        <end position="31"/>
    </location>
    <ligand>
        <name>ATP</name>
        <dbReference type="ChEBI" id="CHEBI:30616"/>
    </ligand>
</feature>
<sequence>MPLPERPSSSASAAAPLVVAVDGPSGSGKSSVCRAVARHLGTAYLDTGAMYRAATWSCLRAGVDLTDAAAVAAHVRAVVLAMGTDPAGATTAVGDVDVTDAVRGAEVTAAVSAVASVPAVRADLILRQRALIDAACRTPQPGRRAGVVVEGRDITTVVAPQAPVRVLLTAREEVRVARRAQQDLGTADAAAVASVRDGVVQRDLVDSRTTDFLAAADGVITVDSSDLDFEGTVEAVLAVVGRATAVAP</sequence>
<dbReference type="InterPro" id="IPR027417">
    <property type="entry name" value="P-loop_NTPase"/>
</dbReference>
<proteinExistence type="inferred from homology"/>
<comment type="caution">
    <text evidence="10">The sequence shown here is derived from an EMBL/GenBank/DDBJ whole genome shotgun (WGS) entry which is preliminary data.</text>
</comment>
<keyword evidence="4 8" id="KW-0418">Kinase</keyword>
<dbReference type="Gene3D" id="3.40.50.300">
    <property type="entry name" value="P-loop containing nucleotide triphosphate hydrolases"/>
    <property type="match status" value="1"/>
</dbReference>
<comment type="subcellular location">
    <subcellularLocation>
        <location evidence="8">Cytoplasm</location>
    </subcellularLocation>
</comment>
<comment type="similarity">
    <text evidence="1 8">Belongs to the cytidylate kinase family. Type 1 subfamily.</text>
</comment>
<dbReference type="HAMAP" id="MF_00238">
    <property type="entry name" value="Cytidyl_kinase_type1"/>
    <property type="match status" value="1"/>
</dbReference>
<evidence type="ECO:0000256" key="5">
    <source>
        <dbReference type="ARBA" id="ARBA00022840"/>
    </source>
</evidence>
<evidence type="ECO:0000313" key="11">
    <source>
        <dbReference type="Proteomes" id="UP001501195"/>
    </source>
</evidence>
<dbReference type="Proteomes" id="UP001501195">
    <property type="component" value="Unassembled WGS sequence"/>
</dbReference>
<dbReference type="SUPFAM" id="SSF52540">
    <property type="entry name" value="P-loop containing nucleoside triphosphate hydrolases"/>
    <property type="match status" value="1"/>
</dbReference>
<keyword evidence="3 8" id="KW-0547">Nucleotide-binding</keyword>
<dbReference type="EMBL" id="BAABIL010000036">
    <property type="protein sequence ID" value="GAA4963380.1"/>
    <property type="molecule type" value="Genomic_DNA"/>
</dbReference>
<comment type="catalytic activity">
    <reaction evidence="6 8">
        <text>dCMP + ATP = dCDP + ADP</text>
        <dbReference type="Rhea" id="RHEA:25094"/>
        <dbReference type="ChEBI" id="CHEBI:30616"/>
        <dbReference type="ChEBI" id="CHEBI:57566"/>
        <dbReference type="ChEBI" id="CHEBI:58593"/>
        <dbReference type="ChEBI" id="CHEBI:456216"/>
        <dbReference type="EC" id="2.7.4.25"/>
    </reaction>
</comment>
<keyword evidence="2 8" id="KW-0808">Transferase</keyword>
<evidence type="ECO:0000256" key="6">
    <source>
        <dbReference type="ARBA" id="ARBA00047615"/>
    </source>
</evidence>
<dbReference type="InterPro" id="IPR003136">
    <property type="entry name" value="Cytidylate_kin"/>
</dbReference>
<evidence type="ECO:0000256" key="7">
    <source>
        <dbReference type="ARBA" id="ARBA00048478"/>
    </source>
</evidence>
<gene>
    <name evidence="8" type="primary">cmk</name>
    <name evidence="10" type="ORF">GCM10023225_03340</name>
</gene>
<reference evidence="11" key="1">
    <citation type="journal article" date="2019" name="Int. J. Syst. Evol. Microbiol.">
        <title>The Global Catalogue of Microorganisms (GCM) 10K type strain sequencing project: providing services to taxonomists for standard genome sequencing and annotation.</title>
        <authorList>
            <consortium name="The Broad Institute Genomics Platform"/>
            <consortium name="The Broad Institute Genome Sequencing Center for Infectious Disease"/>
            <person name="Wu L."/>
            <person name="Ma J."/>
        </authorList>
    </citation>
    <scope>NUCLEOTIDE SEQUENCE [LARGE SCALE GENOMIC DNA]</scope>
    <source>
        <strain evidence="11">JCM 18126</strain>
    </source>
</reference>
<evidence type="ECO:0000256" key="4">
    <source>
        <dbReference type="ARBA" id="ARBA00022777"/>
    </source>
</evidence>
<keyword evidence="11" id="KW-1185">Reference proteome</keyword>
<dbReference type="NCBIfam" id="TIGR00017">
    <property type="entry name" value="cmk"/>
    <property type="match status" value="1"/>
</dbReference>
<dbReference type="EC" id="2.7.4.25" evidence="8"/>
<evidence type="ECO:0000256" key="3">
    <source>
        <dbReference type="ARBA" id="ARBA00022741"/>
    </source>
</evidence>
<name>A0ABP9H7V2_9ACTN</name>
<evidence type="ECO:0000256" key="8">
    <source>
        <dbReference type="HAMAP-Rule" id="MF_00238"/>
    </source>
</evidence>
<dbReference type="RefSeq" id="WP_345710579.1">
    <property type="nucleotide sequence ID" value="NZ_BAABIL010000036.1"/>
</dbReference>
<organism evidence="10 11">
    <name type="scientific">Kineococcus glutinatus</name>
    <dbReference type="NCBI Taxonomy" id="1070872"/>
    <lineage>
        <taxon>Bacteria</taxon>
        <taxon>Bacillati</taxon>
        <taxon>Actinomycetota</taxon>
        <taxon>Actinomycetes</taxon>
        <taxon>Kineosporiales</taxon>
        <taxon>Kineosporiaceae</taxon>
        <taxon>Kineococcus</taxon>
    </lineage>
</organism>
<evidence type="ECO:0000259" key="9">
    <source>
        <dbReference type="Pfam" id="PF02224"/>
    </source>
</evidence>
<dbReference type="CDD" id="cd02020">
    <property type="entry name" value="CMPK"/>
    <property type="match status" value="1"/>
</dbReference>
<feature type="domain" description="Cytidylate kinase" evidence="9">
    <location>
        <begin position="19"/>
        <end position="240"/>
    </location>
</feature>
<dbReference type="InterPro" id="IPR011994">
    <property type="entry name" value="Cytidylate_kinase_dom"/>
</dbReference>
<keyword evidence="5 8" id="KW-0067">ATP-binding</keyword>
<dbReference type="Pfam" id="PF02224">
    <property type="entry name" value="Cytidylate_kin"/>
    <property type="match status" value="1"/>
</dbReference>
<keyword evidence="8" id="KW-0963">Cytoplasm</keyword>
<comment type="catalytic activity">
    <reaction evidence="7 8">
        <text>CMP + ATP = CDP + ADP</text>
        <dbReference type="Rhea" id="RHEA:11600"/>
        <dbReference type="ChEBI" id="CHEBI:30616"/>
        <dbReference type="ChEBI" id="CHEBI:58069"/>
        <dbReference type="ChEBI" id="CHEBI:60377"/>
        <dbReference type="ChEBI" id="CHEBI:456216"/>
        <dbReference type="EC" id="2.7.4.25"/>
    </reaction>
</comment>
<evidence type="ECO:0000313" key="10">
    <source>
        <dbReference type="EMBL" id="GAA4963380.1"/>
    </source>
</evidence>
<evidence type="ECO:0000256" key="1">
    <source>
        <dbReference type="ARBA" id="ARBA00009427"/>
    </source>
</evidence>
<accession>A0ABP9H7V2</accession>